<keyword evidence="1" id="KW-0472">Membrane</keyword>
<feature type="transmembrane region" description="Helical" evidence="1">
    <location>
        <begin position="12"/>
        <end position="30"/>
    </location>
</feature>
<organism evidence="2 3">
    <name type="scientific">Helianthus annuus</name>
    <name type="common">Common sunflower</name>
    <dbReference type="NCBI Taxonomy" id="4232"/>
    <lineage>
        <taxon>Eukaryota</taxon>
        <taxon>Viridiplantae</taxon>
        <taxon>Streptophyta</taxon>
        <taxon>Embryophyta</taxon>
        <taxon>Tracheophyta</taxon>
        <taxon>Spermatophyta</taxon>
        <taxon>Magnoliopsida</taxon>
        <taxon>eudicotyledons</taxon>
        <taxon>Gunneridae</taxon>
        <taxon>Pentapetalae</taxon>
        <taxon>asterids</taxon>
        <taxon>campanulids</taxon>
        <taxon>Asterales</taxon>
        <taxon>Asteraceae</taxon>
        <taxon>Asteroideae</taxon>
        <taxon>Heliantheae alliance</taxon>
        <taxon>Heliantheae</taxon>
        <taxon>Helianthus</taxon>
    </lineage>
</organism>
<keyword evidence="1" id="KW-0812">Transmembrane</keyword>
<dbReference type="Gramene" id="mRNA:HanXRQr2_Chr16g0754101">
    <property type="protein sequence ID" value="mRNA:HanXRQr2_Chr16g0754101"/>
    <property type="gene ID" value="HanXRQr2_Chr16g0754101"/>
</dbReference>
<dbReference type="Proteomes" id="UP000215914">
    <property type="component" value="Unassembled WGS sequence"/>
</dbReference>
<evidence type="ECO:0000313" key="2">
    <source>
        <dbReference type="EMBL" id="KAF5760491.1"/>
    </source>
</evidence>
<name>A0A9K3DUA0_HELAN</name>
<sequence>MATRAVRGETEWGLGLFCTSMVAEVMVVVIRYRIISLIYLITSSDMHKCIEDLGYLYLLRCA</sequence>
<dbReference type="EMBL" id="MNCJ02000331">
    <property type="protein sequence ID" value="KAF5760491.1"/>
    <property type="molecule type" value="Genomic_DNA"/>
</dbReference>
<protein>
    <submittedName>
        <fullName evidence="2">Uncharacterized protein</fullName>
    </submittedName>
</protein>
<dbReference type="AlphaFoldDB" id="A0A9K3DUA0"/>
<reference evidence="2" key="2">
    <citation type="submission" date="2020-06" db="EMBL/GenBank/DDBJ databases">
        <title>Helianthus annuus Genome sequencing and assembly Release 2.</title>
        <authorList>
            <person name="Gouzy J."/>
            <person name="Langlade N."/>
            <person name="Munos S."/>
        </authorList>
    </citation>
    <scope>NUCLEOTIDE SEQUENCE</scope>
    <source>
        <tissue evidence="2">Leaves</tissue>
    </source>
</reference>
<proteinExistence type="predicted"/>
<evidence type="ECO:0000256" key="1">
    <source>
        <dbReference type="SAM" id="Phobius"/>
    </source>
</evidence>
<gene>
    <name evidence="2" type="ORF">HanXRQr2_Chr16g0754101</name>
</gene>
<reference evidence="2" key="1">
    <citation type="journal article" date="2017" name="Nature">
        <title>The sunflower genome provides insights into oil metabolism, flowering and Asterid evolution.</title>
        <authorList>
            <person name="Badouin H."/>
            <person name="Gouzy J."/>
            <person name="Grassa C.J."/>
            <person name="Murat F."/>
            <person name="Staton S.E."/>
            <person name="Cottret L."/>
            <person name="Lelandais-Briere C."/>
            <person name="Owens G.L."/>
            <person name="Carrere S."/>
            <person name="Mayjonade B."/>
            <person name="Legrand L."/>
            <person name="Gill N."/>
            <person name="Kane N.C."/>
            <person name="Bowers J.E."/>
            <person name="Hubner S."/>
            <person name="Bellec A."/>
            <person name="Berard A."/>
            <person name="Berges H."/>
            <person name="Blanchet N."/>
            <person name="Boniface M.C."/>
            <person name="Brunel D."/>
            <person name="Catrice O."/>
            <person name="Chaidir N."/>
            <person name="Claudel C."/>
            <person name="Donnadieu C."/>
            <person name="Faraut T."/>
            <person name="Fievet G."/>
            <person name="Helmstetter N."/>
            <person name="King M."/>
            <person name="Knapp S.J."/>
            <person name="Lai Z."/>
            <person name="Le Paslier M.C."/>
            <person name="Lippi Y."/>
            <person name="Lorenzon L."/>
            <person name="Mandel J.R."/>
            <person name="Marage G."/>
            <person name="Marchand G."/>
            <person name="Marquand E."/>
            <person name="Bret-Mestries E."/>
            <person name="Morien E."/>
            <person name="Nambeesan S."/>
            <person name="Nguyen T."/>
            <person name="Pegot-Espagnet P."/>
            <person name="Pouilly N."/>
            <person name="Raftis F."/>
            <person name="Sallet E."/>
            <person name="Schiex T."/>
            <person name="Thomas J."/>
            <person name="Vandecasteele C."/>
            <person name="Vares D."/>
            <person name="Vear F."/>
            <person name="Vautrin S."/>
            <person name="Crespi M."/>
            <person name="Mangin B."/>
            <person name="Burke J.M."/>
            <person name="Salse J."/>
            <person name="Munos S."/>
            <person name="Vincourt P."/>
            <person name="Rieseberg L.H."/>
            <person name="Langlade N.B."/>
        </authorList>
    </citation>
    <scope>NUCLEOTIDE SEQUENCE</scope>
    <source>
        <tissue evidence="2">Leaves</tissue>
    </source>
</reference>
<comment type="caution">
    <text evidence="2">The sequence shown here is derived from an EMBL/GenBank/DDBJ whole genome shotgun (WGS) entry which is preliminary data.</text>
</comment>
<keyword evidence="3" id="KW-1185">Reference proteome</keyword>
<evidence type="ECO:0000313" key="3">
    <source>
        <dbReference type="Proteomes" id="UP000215914"/>
    </source>
</evidence>
<keyword evidence="1" id="KW-1133">Transmembrane helix</keyword>
<accession>A0A9K3DUA0</accession>